<proteinExistence type="predicted"/>
<evidence type="ECO:0000313" key="2">
    <source>
        <dbReference type="EMBL" id="TID21225.1"/>
    </source>
</evidence>
<gene>
    <name evidence="2" type="ORF">CANINC_003505</name>
</gene>
<sequence length="87" mass="9328">MLRRDPTTIKLTAEDLRDNALTDHAVLTAALHSQKIQEGDVDDQNWDSSIDESYLGTRGACASVGIGIDIRATGVEGVTTNNNLSSK</sequence>
<protein>
    <submittedName>
        <fullName evidence="2">Uncharacterized protein</fullName>
    </submittedName>
</protein>
<accession>A0A4T0WZV4</accession>
<dbReference type="EMBL" id="SELW01000553">
    <property type="protein sequence ID" value="TID21225.1"/>
    <property type="molecule type" value="Genomic_DNA"/>
</dbReference>
<dbReference type="AlphaFoldDB" id="A0A4T0WZV4"/>
<keyword evidence="1" id="KW-0833">Ubl conjugation pathway</keyword>
<evidence type="ECO:0000256" key="1">
    <source>
        <dbReference type="ARBA" id="ARBA00022786"/>
    </source>
</evidence>
<name>A0A4T0WZV4_9ASCO</name>
<dbReference type="Pfam" id="PF10471">
    <property type="entry name" value="ANAPC_CDC26"/>
    <property type="match status" value="1"/>
</dbReference>
<evidence type="ECO:0000313" key="3">
    <source>
        <dbReference type="Proteomes" id="UP000307173"/>
    </source>
</evidence>
<dbReference type="GO" id="GO:0031145">
    <property type="term" value="P:anaphase-promoting complex-dependent catabolic process"/>
    <property type="evidence" value="ECO:0007669"/>
    <property type="project" value="InterPro"/>
</dbReference>
<keyword evidence="3" id="KW-1185">Reference proteome</keyword>
<organism evidence="2 3">
    <name type="scientific">Pichia inconspicua</name>
    <dbReference type="NCBI Taxonomy" id="52247"/>
    <lineage>
        <taxon>Eukaryota</taxon>
        <taxon>Fungi</taxon>
        <taxon>Dikarya</taxon>
        <taxon>Ascomycota</taxon>
        <taxon>Saccharomycotina</taxon>
        <taxon>Pichiomycetes</taxon>
        <taxon>Pichiales</taxon>
        <taxon>Pichiaceae</taxon>
        <taxon>Pichia</taxon>
    </lineage>
</organism>
<reference evidence="2 3" key="1">
    <citation type="journal article" date="2019" name="Front. Genet.">
        <title>Whole-Genome Sequencing of the Opportunistic Yeast Pathogen Candida inconspicua Uncovers Its Hybrid Origin.</title>
        <authorList>
            <person name="Mixao V."/>
            <person name="Hansen A.P."/>
            <person name="Saus E."/>
            <person name="Boekhout T."/>
            <person name="Lass-Florl C."/>
            <person name="Gabaldon T."/>
        </authorList>
    </citation>
    <scope>NUCLEOTIDE SEQUENCE [LARGE SCALE GENOMIC DNA]</scope>
    <source>
        <strain evidence="2 3">CBS 180</strain>
    </source>
</reference>
<dbReference type="GO" id="GO:0005680">
    <property type="term" value="C:anaphase-promoting complex"/>
    <property type="evidence" value="ECO:0007669"/>
    <property type="project" value="InterPro"/>
</dbReference>
<comment type="caution">
    <text evidence="2">The sequence shown here is derived from an EMBL/GenBank/DDBJ whole genome shotgun (WGS) entry which is preliminary data.</text>
</comment>
<dbReference type="InterPro" id="IPR018860">
    <property type="entry name" value="APC_suCDC26"/>
</dbReference>
<dbReference type="OrthoDB" id="3997675at2759"/>
<dbReference type="Proteomes" id="UP000307173">
    <property type="component" value="Unassembled WGS sequence"/>
</dbReference>